<name>A0A2S6I2F2_9BACT</name>
<organism evidence="1 2">
    <name type="scientific">Neolewinella xylanilytica</name>
    <dbReference type="NCBI Taxonomy" id="1514080"/>
    <lineage>
        <taxon>Bacteria</taxon>
        <taxon>Pseudomonadati</taxon>
        <taxon>Bacteroidota</taxon>
        <taxon>Saprospiria</taxon>
        <taxon>Saprospirales</taxon>
        <taxon>Lewinellaceae</taxon>
        <taxon>Neolewinella</taxon>
    </lineage>
</organism>
<comment type="caution">
    <text evidence="1">The sequence shown here is derived from an EMBL/GenBank/DDBJ whole genome shotgun (WGS) entry which is preliminary data.</text>
</comment>
<reference evidence="1 2" key="1">
    <citation type="submission" date="2018-02" db="EMBL/GenBank/DDBJ databases">
        <title>Genomic Encyclopedia of Archaeal and Bacterial Type Strains, Phase II (KMG-II): from individual species to whole genera.</title>
        <authorList>
            <person name="Goeker M."/>
        </authorList>
    </citation>
    <scope>NUCLEOTIDE SEQUENCE [LARGE SCALE GENOMIC DNA]</scope>
    <source>
        <strain evidence="1 2">DSM 29526</strain>
    </source>
</reference>
<gene>
    <name evidence="1" type="ORF">CLV84_2253</name>
</gene>
<dbReference type="InterPro" id="IPR023214">
    <property type="entry name" value="HAD_sf"/>
</dbReference>
<dbReference type="Gene3D" id="3.40.50.1000">
    <property type="entry name" value="HAD superfamily/HAD-like"/>
    <property type="match status" value="1"/>
</dbReference>
<dbReference type="Proteomes" id="UP000237662">
    <property type="component" value="Unassembled WGS sequence"/>
</dbReference>
<evidence type="ECO:0000313" key="1">
    <source>
        <dbReference type="EMBL" id="PPK85357.1"/>
    </source>
</evidence>
<evidence type="ECO:0000313" key="2">
    <source>
        <dbReference type="Proteomes" id="UP000237662"/>
    </source>
</evidence>
<accession>A0A2S6I2F2</accession>
<dbReference type="SUPFAM" id="SSF56784">
    <property type="entry name" value="HAD-like"/>
    <property type="match status" value="1"/>
</dbReference>
<proteinExistence type="predicted"/>
<dbReference type="EMBL" id="PTJC01000006">
    <property type="protein sequence ID" value="PPK85357.1"/>
    <property type="molecule type" value="Genomic_DNA"/>
</dbReference>
<protein>
    <submittedName>
        <fullName evidence="1">Uncharacterized protein</fullName>
    </submittedName>
</protein>
<dbReference type="AlphaFoldDB" id="A0A2S6I2F2"/>
<dbReference type="OrthoDB" id="5504491at2"/>
<dbReference type="RefSeq" id="WP_104419862.1">
    <property type="nucleotide sequence ID" value="NZ_PTJC01000006.1"/>
</dbReference>
<dbReference type="InterPro" id="IPR036412">
    <property type="entry name" value="HAD-like_sf"/>
</dbReference>
<keyword evidence="2" id="KW-1185">Reference proteome</keyword>
<sequence>MSDRHLQLAIFRLNDMCVGIQEDMDGYLPTASLEKMPGAEATFAWLHRRGVRICLLSDFDRERTLLLLGRLNWTVEEDGTVQAIITDQNKKDNPVRMAQENACLQNPRFSFAAFDTPRLLRLANEARVHFNLAVCNGRHSYNELAVAPHHAMLDSLVQLPNFLLEHLPEAEAGQFTHPAAGRRLLPKLRLPRPLSRR</sequence>